<dbReference type="EMBL" id="JAXIOK010000019">
    <property type="protein sequence ID" value="KAK4748563.1"/>
    <property type="molecule type" value="Genomic_DNA"/>
</dbReference>
<keyword evidence="2" id="KW-1185">Reference proteome</keyword>
<gene>
    <name evidence="1" type="ORF">SAY87_015149</name>
</gene>
<sequence>MIQSLISSEKLIHPSFLSWKFSVYSNGLNHVPLEFTEILCYLFGRNNFDANSGRRATRIFLAIKLSLVAYFGLDELVDGLLDSGEKLKKKPWKIKPKVCGRCKVNICRVWCIGGTPALWPFPPAQFYPAPTPTPVLSPIAELEAGREYRPGSDSKSKGFKR</sequence>
<organism evidence="1 2">
    <name type="scientific">Trapa incisa</name>
    <dbReference type="NCBI Taxonomy" id="236973"/>
    <lineage>
        <taxon>Eukaryota</taxon>
        <taxon>Viridiplantae</taxon>
        <taxon>Streptophyta</taxon>
        <taxon>Embryophyta</taxon>
        <taxon>Tracheophyta</taxon>
        <taxon>Spermatophyta</taxon>
        <taxon>Magnoliopsida</taxon>
        <taxon>eudicotyledons</taxon>
        <taxon>Gunneridae</taxon>
        <taxon>Pentapetalae</taxon>
        <taxon>rosids</taxon>
        <taxon>malvids</taxon>
        <taxon>Myrtales</taxon>
        <taxon>Lythraceae</taxon>
        <taxon>Trapa</taxon>
    </lineage>
</organism>
<evidence type="ECO:0000313" key="1">
    <source>
        <dbReference type="EMBL" id="KAK4748563.1"/>
    </source>
</evidence>
<comment type="caution">
    <text evidence="1">The sequence shown here is derived from an EMBL/GenBank/DDBJ whole genome shotgun (WGS) entry which is preliminary data.</text>
</comment>
<reference evidence="1 2" key="1">
    <citation type="journal article" date="2023" name="Hortic Res">
        <title>Pangenome of water caltrop reveals structural variations and asymmetric subgenome divergence after allopolyploidization.</title>
        <authorList>
            <person name="Zhang X."/>
            <person name="Chen Y."/>
            <person name="Wang L."/>
            <person name="Yuan Y."/>
            <person name="Fang M."/>
            <person name="Shi L."/>
            <person name="Lu R."/>
            <person name="Comes H.P."/>
            <person name="Ma Y."/>
            <person name="Chen Y."/>
            <person name="Huang G."/>
            <person name="Zhou Y."/>
            <person name="Zheng Z."/>
            <person name="Qiu Y."/>
        </authorList>
    </citation>
    <scope>NUCLEOTIDE SEQUENCE [LARGE SCALE GENOMIC DNA]</scope>
    <source>
        <tissue evidence="1">Roots</tissue>
    </source>
</reference>
<proteinExistence type="predicted"/>
<dbReference type="AlphaFoldDB" id="A0AAN7GWP6"/>
<evidence type="ECO:0000313" key="2">
    <source>
        <dbReference type="Proteomes" id="UP001345219"/>
    </source>
</evidence>
<name>A0AAN7GWP6_9MYRT</name>
<accession>A0AAN7GWP6</accession>
<protein>
    <submittedName>
        <fullName evidence="1">Uncharacterized protein</fullName>
    </submittedName>
</protein>
<dbReference type="Proteomes" id="UP001345219">
    <property type="component" value="Chromosome 12"/>
</dbReference>